<evidence type="ECO:0000256" key="15">
    <source>
        <dbReference type="ARBA" id="ARBA00048238"/>
    </source>
</evidence>
<comment type="cofactor">
    <cofactor evidence="17">
        <name>Mg(2+)</name>
        <dbReference type="ChEBI" id="CHEBI:18420"/>
    </cofactor>
</comment>
<keyword evidence="6 17" id="KW-0547">Nucleotide-binding</keyword>
<evidence type="ECO:0000256" key="3">
    <source>
        <dbReference type="ARBA" id="ARBA00006001"/>
    </source>
</evidence>
<dbReference type="Proteomes" id="UP000321720">
    <property type="component" value="Unassembled WGS sequence"/>
</dbReference>
<dbReference type="RefSeq" id="WP_146842181.1">
    <property type="nucleotide sequence ID" value="NZ_BJWG01000004.1"/>
</dbReference>
<keyword evidence="8 17" id="KW-0521">NADP</keyword>
<feature type="binding site" evidence="17">
    <location>
        <position position="442"/>
    </location>
    <ligand>
        <name>(6S)-NADPHX</name>
        <dbReference type="ChEBI" id="CHEBI:64076"/>
    </ligand>
</feature>
<dbReference type="HAMAP" id="MF_01966">
    <property type="entry name" value="NADHX_epimerase"/>
    <property type="match status" value="1"/>
</dbReference>
<comment type="subunit">
    <text evidence="17">Homotetramer.</text>
</comment>
<dbReference type="InterPro" id="IPR004443">
    <property type="entry name" value="YjeF_N_dom"/>
</dbReference>
<dbReference type="GO" id="GO:0046496">
    <property type="term" value="P:nicotinamide nucleotide metabolic process"/>
    <property type="evidence" value="ECO:0007669"/>
    <property type="project" value="UniProtKB-UniRule"/>
</dbReference>
<evidence type="ECO:0000256" key="4">
    <source>
        <dbReference type="ARBA" id="ARBA00009524"/>
    </source>
</evidence>
<dbReference type="InterPro" id="IPR029056">
    <property type="entry name" value="Ribokinase-like"/>
</dbReference>
<evidence type="ECO:0000256" key="10">
    <source>
        <dbReference type="ARBA" id="ARBA00023027"/>
    </source>
</evidence>
<keyword evidence="10 17" id="KW-0520">NAD</keyword>
<evidence type="ECO:0000313" key="22">
    <source>
        <dbReference type="EMBL" id="GEL94483.1"/>
    </source>
</evidence>
<dbReference type="Pfam" id="PF01256">
    <property type="entry name" value="Carb_kinase"/>
    <property type="match status" value="1"/>
</dbReference>
<feature type="binding site" evidence="17">
    <location>
        <position position="370"/>
    </location>
    <ligand>
        <name>(6S)-NADPHX</name>
        <dbReference type="ChEBI" id="CHEBI:64076"/>
    </ligand>
</feature>
<dbReference type="HAMAP" id="MF_01965">
    <property type="entry name" value="NADHX_dehydratase"/>
    <property type="match status" value="1"/>
</dbReference>
<evidence type="ECO:0000256" key="19">
    <source>
        <dbReference type="PIRNR" id="PIRNR017184"/>
    </source>
</evidence>
<evidence type="ECO:0000256" key="13">
    <source>
        <dbReference type="ARBA" id="ARBA00023268"/>
    </source>
</evidence>
<proteinExistence type="inferred from homology"/>
<keyword evidence="5 18" id="KW-0479">Metal-binding</keyword>
<comment type="function">
    <text evidence="14 19">Bifunctional enzyme that catalyzes the epimerization of the S- and R-forms of NAD(P)HX and the dehydration of the S-form of NAD(P)HX at the expense of ADP, which is converted to AMP. This allows the repair of both epimers of NAD(P)HX, a damaged form of NAD(P)H that is a result of enzymatic or heat-dependent hydration.</text>
</comment>
<comment type="similarity">
    <text evidence="17">Belongs to the NnrD/CARKD family.</text>
</comment>
<evidence type="ECO:0000256" key="18">
    <source>
        <dbReference type="HAMAP-Rule" id="MF_01966"/>
    </source>
</evidence>
<comment type="catalytic activity">
    <reaction evidence="1 18 19">
        <text>(6R)-NADHX = (6S)-NADHX</text>
        <dbReference type="Rhea" id="RHEA:32215"/>
        <dbReference type="ChEBI" id="CHEBI:64074"/>
        <dbReference type="ChEBI" id="CHEBI:64075"/>
        <dbReference type="EC" id="5.1.99.6"/>
    </reaction>
</comment>
<dbReference type="PANTHER" id="PTHR12592:SF0">
    <property type="entry name" value="ATP-DEPENDENT (S)-NAD(P)H-HYDRATE DEHYDRATASE"/>
    <property type="match status" value="1"/>
</dbReference>
<dbReference type="PIRSF" id="PIRSF017184">
    <property type="entry name" value="Nnr"/>
    <property type="match status" value="1"/>
</dbReference>
<evidence type="ECO:0000256" key="6">
    <source>
        <dbReference type="ARBA" id="ARBA00022741"/>
    </source>
</evidence>
<dbReference type="PANTHER" id="PTHR12592">
    <property type="entry name" value="ATP-DEPENDENT (S)-NAD(P)H-HYDRATE DEHYDRATASE FAMILY MEMBER"/>
    <property type="match status" value="1"/>
</dbReference>
<evidence type="ECO:0000256" key="7">
    <source>
        <dbReference type="ARBA" id="ARBA00022840"/>
    </source>
</evidence>
<evidence type="ECO:0000256" key="14">
    <source>
        <dbReference type="ARBA" id="ARBA00025153"/>
    </source>
</evidence>
<comment type="caution">
    <text evidence="18">Lacks conserved residue(s) required for the propagation of feature annotation.</text>
</comment>
<comment type="function">
    <text evidence="18">Catalyzes the epimerization of the S- and R-forms of NAD(P)HX, a damaged form of NAD(P)H that is a result of enzymatic or heat-dependent hydration. This is a prerequisite for the S-specific NAD(P)H-hydrate dehydratase to allow the repair of both epimers of NAD(P)HX.</text>
</comment>
<keyword evidence="7 17" id="KW-0067">ATP-binding</keyword>
<protein>
    <recommendedName>
        <fullName evidence="19">Bifunctional NAD(P)H-hydrate repair enzyme</fullName>
    </recommendedName>
    <alternativeName>
        <fullName evidence="19">Nicotinamide nucleotide repair protein</fullName>
    </alternativeName>
    <domain>
        <recommendedName>
            <fullName evidence="19">ADP-dependent (S)-NAD(P)H-hydrate dehydratase</fullName>
            <ecNumber evidence="19">4.2.1.136</ecNumber>
        </recommendedName>
        <alternativeName>
            <fullName evidence="19">ADP-dependent NAD(P)HX dehydratase</fullName>
        </alternativeName>
    </domain>
    <domain>
        <recommendedName>
            <fullName evidence="19">NAD(P)H-hydrate epimerase</fullName>
            <ecNumber evidence="19">5.1.99.6</ecNumber>
        </recommendedName>
    </domain>
</protein>
<feature type="domain" description="YjeF C-terminal" evidence="20">
    <location>
        <begin position="242"/>
        <end position="506"/>
    </location>
</feature>
<evidence type="ECO:0000256" key="12">
    <source>
        <dbReference type="ARBA" id="ARBA00023239"/>
    </source>
</evidence>
<dbReference type="GO" id="GO:0046872">
    <property type="term" value="F:metal ion binding"/>
    <property type="evidence" value="ECO:0007669"/>
    <property type="project" value="UniProtKB-UniRule"/>
</dbReference>
<dbReference type="InterPro" id="IPR017953">
    <property type="entry name" value="Carbohydrate_kinase_pred_CS"/>
</dbReference>
<evidence type="ECO:0000256" key="1">
    <source>
        <dbReference type="ARBA" id="ARBA00000013"/>
    </source>
</evidence>
<dbReference type="CDD" id="cd01171">
    <property type="entry name" value="YXKO-related"/>
    <property type="match status" value="1"/>
</dbReference>
<comment type="catalytic activity">
    <reaction evidence="16 17 19">
        <text>(6S)-NADPHX + ADP = AMP + phosphate + NADPH + H(+)</text>
        <dbReference type="Rhea" id="RHEA:32235"/>
        <dbReference type="ChEBI" id="CHEBI:15378"/>
        <dbReference type="ChEBI" id="CHEBI:43474"/>
        <dbReference type="ChEBI" id="CHEBI:57783"/>
        <dbReference type="ChEBI" id="CHEBI:64076"/>
        <dbReference type="ChEBI" id="CHEBI:456215"/>
        <dbReference type="ChEBI" id="CHEBI:456216"/>
        <dbReference type="EC" id="4.2.1.136"/>
    </reaction>
</comment>
<dbReference type="PROSITE" id="PS51385">
    <property type="entry name" value="YJEF_N"/>
    <property type="match status" value="1"/>
</dbReference>
<accession>A0A511J9V7</accession>
<evidence type="ECO:0000256" key="2">
    <source>
        <dbReference type="ARBA" id="ARBA00000909"/>
    </source>
</evidence>
<dbReference type="EMBL" id="BJWG01000004">
    <property type="protein sequence ID" value="GEL94483.1"/>
    <property type="molecule type" value="Genomic_DNA"/>
</dbReference>
<comment type="catalytic activity">
    <reaction evidence="15 17 19">
        <text>(6S)-NADHX + ADP = AMP + phosphate + NADH + H(+)</text>
        <dbReference type="Rhea" id="RHEA:32223"/>
        <dbReference type="ChEBI" id="CHEBI:15378"/>
        <dbReference type="ChEBI" id="CHEBI:43474"/>
        <dbReference type="ChEBI" id="CHEBI:57945"/>
        <dbReference type="ChEBI" id="CHEBI:64074"/>
        <dbReference type="ChEBI" id="CHEBI:456215"/>
        <dbReference type="ChEBI" id="CHEBI:456216"/>
        <dbReference type="EC" id="4.2.1.136"/>
    </reaction>
</comment>
<dbReference type="InterPro" id="IPR030677">
    <property type="entry name" value="Nnr"/>
</dbReference>
<evidence type="ECO:0000259" key="21">
    <source>
        <dbReference type="PROSITE" id="PS51385"/>
    </source>
</evidence>
<dbReference type="GO" id="GO:0052855">
    <property type="term" value="F:ADP-dependent NAD(P)H-hydrate dehydratase activity"/>
    <property type="evidence" value="ECO:0007669"/>
    <property type="project" value="UniProtKB-UniRule"/>
</dbReference>
<feature type="binding site" evidence="17">
    <location>
        <position position="325"/>
    </location>
    <ligand>
        <name>(6S)-NADPHX</name>
        <dbReference type="ChEBI" id="CHEBI:64076"/>
    </ligand>
</feature>
<dbReference type="SUPFAM" id="SSF53613">
    <property type="entry name" value="Ribokinase-like"/>
    <property type="match status" value="1"/>
</dbReference>
<evidence type="ECO:0000256" key="16">
    <source>
        <dbReference type="ARBA" id="ARBA00049209"/>
    </source>
</evidence>
<evidence type="ECO:0000259" key="20">
    <source>
        <dbReference type="PROSITE" id="PS51383"/>
    </source>
</evidence>
<evidence type="ECO:0000256" key="9">
    <source>
        <dbReference type="ARBA" id="ARBA00022958"/>
    </source>
</evidence>
<dbReference type="PROSITE" id="PS01050">
    <property type="entry name" value="YJEF_C_2"/>
    <property type="match status" value="1"/>
</dbReference>
<feature type="binding site" evidence="18">
    <location>
        <position position="178"/>
    </location>
    <ligand>
        <name>(6S)-NADPHX</name>
        <dbReference type="ChEBI" id="CHEBI:64076"/>
    </ligand>
</feature>
<sequence length="515" mass="51370">MLLSWTAEQVRAAERPLLTAGAPLMERASFALALAVVRILRERRGRVRGARVALLVGPGNNGGDALYAGAFLRARGVEVTAVCVASRLHDEGARALVAAGGRLLRPGPDEPATDEPVADEHAVLDAALVLQRADVVLDGVLGTGGRGGGLGGVAAAVVERFVGLVAAAGAGPAVVAVDVPSGVGVDDGTLTGTVLDAELTVTFGGAKPALLLPPAAGAAGRVEVVDIGLDLSGERPAVARLEPADVAALWPRPGTGSQKYSRGVLGVVAGSRRYPGAAVLATDAAVLAGVGMVRYLGAVGEQVVAHRPEVVLGEGRVQAWALGPGVPPDDDAQRARIQGALAGGEPAVVDAGALAALPERVGPHVVLTPHAGELATLLTTRGVPVRREDVEAEPLRRAREAHELTGATVLLKGHVTLVVGPDDAAYAQADAPAWLATAGAGDVLAGLLGALLAGRSDDVHDDPTLAAALAAAAALVHGHAADEASPGGPVSALSVARALPAAVRHLLADPGAPPA</sequence>
<dbReference type="OrthoDB" id="9806925at2"/>
<dbReference type="Gene3D" id="3.40.1190.20">
    <property type="match status" value="1"/>
</dbReference>
<keyword evidence="9 18" id="KW-0630">Potassium</keyword>
<evidence type="ECO:0000256" key="11">
    <source>
        <dbReference type="ARBA" id="ARBA00023235"/>
    </source>
</evidence>
<reference evidence="22 23" key="1">
    <citation type="submission" date="2019-07" db="EMBL/GenBank/DDBJ databases">
        <title>Whole genome shotgun sequence of Cellulomonas composti NBRC 100758.</title>
        <authorList>
            <person name="Hosoyama A."/>
            <person name="Uohara A."/>
            <person name="Ohji S."/>
            <person name="Ichikawa N."/>
        </authorList>
    </citation>
    <scope>NUCLEOTIDE SEQUENCE [LARGE SCALE GENOMIC DNA]</scope>
    <source>
        <strain evidence="22 23">NBRC 100758</strain>
    </source>
</reference>
<feature type="domain" description="YjeF N-terminal" evidence="21">
    <location>
        <begin position="10"/>
        <end position="235"/>
    </location>
</feature>
<feature type="binding site" evidence="17">
    <location>
        <position position="277"/>
    </location>
    <ligand>
        <name>(6S)-NADPHX</name>
        <dbReference type="ChEBI" id="CHEBI:64076"/>
    </ligand>
</feature>
<dbReference type="GO" id="GO:0110051">
    <property type="term" value="P:metabolite repair"/>
    <property type="evidence" value="ECO:0007669"/>
    <property type="project" value="TreeGrafter"/>
</dbReference>
<feature type="binding site" evidence="18">
    <location>
        <position position="138"/>
    </location>
    <ligand>
        <name>K(+)</name>
        <dbReference type="ChEBI" id="CHEBI:29103"/>
    </ligand>
</feature>
<keyword evidence="12 17" id="KW-0456">Lyase</keyword>
<comment type="cofactor">
    <cofactor evidence="18 19">
        <name>K(+)</name>
        <dbReference type="ChEBI" id="CHEBI:29103"/>
    </cofactor>
    <text evidence="18 19">Binds 1 potassium ion per subunit.</text>
</comment>
<dbReference type="InterPro" id="IPR000631">
    <property type="entry name" value="CARKD"/>
</dbReference>
<dbReference type="PROSITE" id="PS51383">
    <property type="entry name" value="YJEF_C_3"/>
    <property type="match status" value="1"/>
</dbReference>
<evidence type="ECO:0000256" key="8">
    <source>
        <dbReference type="ARBA" id="ARBA00022857"/>
    </source>
</evidence>
<dbReference type="GO" id="GO:0052856">
    <property type="term" value="F:NAD(P)HX epimerase activity"/>
    <property type="evidence" value="ECO:0007669"/>
    <property type="project" value="UniProtKB-UniRule"/>
</dbReference>
<feature type="binding site" evidence="17">
    <location>
        <begin position="412"/>
        <end position="416"/>
    </location>
    <ligand>
        <name>AMP</name>
        <dbReference type="ChEBI" id="CHEBI:456215"/>
    </ligand>
</feature>
<gene>
    <name evidence="17" type="primary">nnrD</name>
    <name evidence="18" type="synonym">nnrE</name>
    <name evidence="22" type="ORF">CCO02nite_11410</name>
</gene>
<evidence type="ECO:0000313" key="23">
    <source>
        <dbReference type="Proteomes" id="UP000321720"/>
    </source>
</evidence>
<evidence type="ECO:0000256" key="17">
    <source>
        <dbReference type="HAMAP-Rule" id="MF_01965"/>
    </source>
</evidence>
<keyword evidence="23" id="KW-1185">Reference proteome</keyword>
<dbReference type="GO" id="GO:0005524">
    <property type="term" value="F:ATP binding"/>
    <property type="evidence" value="ECO:0007669"/>
    <property type="project" value="UniProtKB-UniRule"/>
</dbReference>
<name>A0A511J9V7_9CELL</name>
<dbReference type="Gene3D" id="3.40.50.10260">
    <property type="entry name" value="YjeF N-terminal domain"/>
    <property type="match status" value="1"/>
</dbReference>
<dbReference type="EC" id="5.1.99.6" evidence="19"/>
<feature type="binding site" evidence="18">
    <location>
        <position position="181"/>
    </location>
    <ligand>
        <name>K(+)</name>
        <dbReference type="ChEBI" id="CHEBI:29103"/>
    </ligand>
</feature>
<organism evidence="22 23">
    <name type="scientific">Cellulomonas composti</name>
    <dbReference type="NCBI Taxonomy" id="266130"/>
    <lineage>
        <taxon>Bacteria</taxon>
        <taxon>Bacillati</taxon>
        <taxon>Actinomycetota</taxon>
        <taxon>Actinomycetes</taxon>
        <taxon>Micrococcales</taxon>
        <taxon>Cellulomonadaceae</taxon>
        <taxon>Cellulomonas</taxon>
    </lineage>
</organism>
<evidence type="ECO:0000256" key="5">
    <source>
        <dbReference type="ARBA" id="ARBA00022723"/>
    </source>
</evidence>
<dbReference type="EC" id="4.2.1.136" evidence="19"/>
<comment type="similarity">
    <text evidence="3 19">In the N-terminal section; belongs to the NnrE/AIBP family.</text>
</comment>
<dbReference type="Pfam" id="PF03853">
    <property type="entry name" value="YjeF_N"/>
    <property type="match status" value="1"/>
</dbReference>
<feature type="binding site" evidence="18">
    <location>
        <begin position="60"/>
        <end position="64"/>
    </location>
    <ligand>
        <name>(6S)-NADPHX</name>
        <dbReference type="ChEBI" id="CHEBI:64076"/>
    </ligand>
</feature>
<comment type="catalytic activity">
    <reaction evidence="2 18 19">
        <text>(6R)-NADPHX = (6S)-NADPHX</text>
        <dbReference type="Rhea" id="RHEA:32227"/>
        <dbReference type="ChEBI" id="CHEBI:64076"/>
        <dbReference type="ChEBI" id="CHEBI:64077"/>
        <dbReference type="EC" id="5.1.99.6"/>
    </reaction>
</comment>
<feature type="binding site" evidence="18">
    <location>
        <position position="61"/>
    </location>
    <ligand>
        <name>K(+)</name>
        <dbReference type="ChEBI" id="CHEBI:29103"/>
    </ligand>
</feature>
<keyword evidence="11 18" id="KW-0413">Isomerase</keyword>
<comment type="function">
    <text evidence="17">Catalyzes the dehydration of the S-form of NAD(P)HX at the expense of ADP, which is converted to AMP. Together with NAD(P)HX epimerase, which catalyzes the epimerization of the S- and R-forms, the enzyme allows the repair of both epimers of NAD(P)HX, a damaged form of NAD(P)H that is a result of enzymatic or heat-dependent hydration.</text>
</comment>
<comment type="similarity">
    <text evidence="4 19">In the C-terminal section; belongs to the NnrD/CARKD family.</text>
</comment>
<dbReference type="InterPro" id="IPR036652">
    <property type="entry name" value="YjeF_N_dom_sf"/>
</dbReference>
<comment type="caution">
    <text evidence="22">The sequence shown here is derived from an EMBL/GenBank/DDBJ whole genome shotgun (WGS) entry which is preliminary data.</text>
</comment>
<keyword evidence="13" id="KW-0511">Multifunctional enzyme</keyword>
<feature type="binding site" evidence="17">
    <location>
        <position position="441"/>
    </location>
    <ligand>
        <name>AMP</name>
        <dbReference type="ChEBI" id="CHEBI:456215"/>
    </ligand>
</feature>
<dbReference type="SUPFAM" id="SSF64153">
    <property type="entry name" value="YjeF N-terminal domain-like"/>
    <property type="match status" value="1"/>
</dbReference>
<dbReference type="AlphaFoldDB" id="A0A511J9V7"/>
<comment type="similarity">
    <text evidence="18">Belongs to the NnrE/AIBP family.</text>
</comment>